<reference evidence="3" key="1">
    <citation type="journal article" date="2019" name="Int. J. Syst. Evol. Microbiol.">
        <title>The Global Catalogue of Microorganisms (GCM) 10K type strain sequencing project: providing services to taxonomists for standard genome sequencing and annotation.</title>
        <authorList>
            <consortium name="The Broad Institute Genomics Platform"/>
            <consortium name="The Broad Institute Genome Sequencing Center for Infectious Disease"/>
            <person name="Wu L."/>
            <person name="Ma J."/>
        </authorList>
    </citation>
    <scope>NUCLEOTIDE SEQUENCE [LARGE SCALE GENOMIC DNA]</scope>
    <source>
        <strain evidence="3">CCTCC AB 2013263</strain>
    </source>
</reference>
<name>A0ABV8AAU6_9DEIO</name>
<keyword evidence="1" id="KW-0812">Transmembrane</keyword>
<organism evidence="2 3">
    <name type="scientific">Deinococcus antarcticus</name>
    <dbReference type="NCBI Taxonomy" id="1298767"/>
    <lineage>
        <taxon>Bacteria</taxon>
        <taxon>Thermotogati</taxon>
        <taxon>Deinococcota</taxon>
        <taxon>Deinococci</taxon>
        <taxon>Deinococcales</taxon>
        <taxon>Deinococcaceae</taxon>
        <taxon>Deinococcus</taxon>
    </lineage>
</organism>
<keyword evidence="1" id="KW-1133">Transmembrane helix</keyword>
<dbReference type="EMBL" id="JBHRZF010000216">
    <property type="protein sequence ID" value="MFC3862837.1"/>
    <property type="molecule type" value="Genomic_DNA"/>
</dbReference>
<proteinExistence type="predicted"/>
<dbReference type="Proteomes" id="UP001595748">
    <property type="component" value="Unassembled WGS sequence"/>
</dbReference>
<accession>A0ABV8AAU6</accession>
<dbReference type="RefSeq" id="WP_380080772.1">
    <property type="nucleotide sequence ID" value="NZ_JBHRZF010000216.1"/>
</dbReference>
<sequence length="73" mass="7561">MRAISLILGILAALGLLLGMIPFFGWLNWIFVLPPAVLGVIFGALSRDRSATTLSAVVAGVALVRLMLGGGVI</sequence>
<feature type="transmembrane region" description="Helical" evidence="1">
    <location>
        <begin position="53"/>
        <end position="72"/>
    </location>
</feature>
<feature type="transmembrane region" description="Helical" evidence="1">
    <location>
        <begin position="29"/>
        <end position="46"/>
    </location>
</feature>
<evidence type="ECO:0000313" key="3">
    <source>
        <dbReference type="Proteomes" id="UP001595748"/>
    </source>
</evidence>
<protein>
    <recommendedName>
        <fullName evidence="4">DUF456 domain-containing protein</fullName>
    </recommendedName>
</protein>
<evidence type="ECO:0000313" key="2">
    <source>
        <dbReference type="EMBL" id="MFC3862837.1"/>
    </source>
</evidence>
<evidence type="ECO:0000256" key="1">
    <source>
        <dbReference type="SAM" id="Phobius"/>
    </source>
</evidence>
<keyword evidence="1" id="KW-0472">Membrane</keyword>
<gene>
    <name evidence="2" type="ORF">ACFOPQ_18900</name>
</gene>
<keyword evidence="3" id="KW-1185">Reference proteome</keyword>
<evidence type="ECO:0008006" key="4">
    <source>
        <dbReference type="Google" id="ProtNLM"/>
    </source>
</evidence>
<comment type="caution">
    <text evidence="2">The sequence shown here is derived from an EMBL/GenBank/DDBJ whole genome shotgun (WGS) entry which is preliminary data.</text>
</comment>